<dbReference type="GeneID" id="9617213"/>
<feature type="compositionally biased region" description="Polar residues" evidence="1">
    <location>
        <begin position="11"/>
        <end position="22"/>
    </location>
</feature>
<protein>
    <submittedName>
        <fullName evidence="2">Uncharacterized protein</fullName>
    </submittedName>
</protein>
<dbReference type="KEGG" id="vcn:VOLCADRAFT_92575"/>
<reference evidence="2 3" key="1">
    <citation type="journal article" date="2010" name="Science">
        <title>Genomic analysis of organismal complexity in the multicellular green alga Volvox carteri.</title>
        <authorList>
            <person name="Prochnik S.E."/>
            <person name="Umen J."/>
            <person name="Nedelcu A.M."/>
            <person name="Hallmann A."/>
            <person name="Miller S.M."/>
            <person name="Nishii I."/>
            <person name="Ferris P."/>
            <person name="Kuo A."/>
            <person name="Mitros T."/>
            <person name="Fritz-Laylin L.K."/>
            <person name="Hellsten U."/>
            <person name="Chapman J."/>
            <person name="Simakov O."/>
            <person name="Rensing S.A."/>
            <person name="Terry A."/>
            <person name="Pangilinan J."/>
            <person name="Kapitonov V."/>
            <person name="Jurka J."/>
            <person name="Salamov A."/>
            <person name="Shapiro H."/>
            <person name="Schmutz J."/>
            <person name="Grimwood J."/>
            <person name="Lindquist E."/>
            <person name="Lucas S."/>
            <person name="Grigoriev I.V."/>
            <person name="Schmitt R."/>
            <person name="Kirk D."/>
            <person name="Rokhsar D.S."/>
        </authorList>
    </citation>
    <scope>NUCLEOTIDE SEQUENCE [LARGE SCALE GENOMIC DNA]</scope>
    <source>
        <strain evidence="3">f. Nagariensis / Eve</strain>
    </source>
</reference>
<dbReference type="Proteomes" id="UP000001058">
    <property type="component" value="Unassembled WGS sequence"/>
</dbReference>
<dbReference type="EMBL" id="GL378347">
    <property type="protein sequence ID" value="EFJ47099.1"/>
    <property type="molecule type" value="Genomic_DNA"/>
</dbReference>
<proteinExistence type="predicted"/>
<evidence type="ECO:0000313" key="2">
    <source>
        <dbReference type="EMBL" id="EFJ47099.1"/>
    </source>
</evidence>
<dbReference type="RefSeq" id="XP_002951994.1">
    <property type="nucleotide sequence ID" value="XM_002951948.1"/>
</dbReference>
<sequence>MPVGVPLQPRTEGQNATTGKQAVNLQTPCDVPRNSIKPCINLDADSVDNTESVSMAEAGPSSAVPVAVQKKPVLKCSYPPMGACTNSLLICTTDLQHLGKGELLNDTCIDFGTRLEFQGQVAGK</sequence>
<gene>
    <name evidence="2" type="ORF">VOLCADRAFT_92575</name>
</gene>
<feature type="region of interest" description="Disordered" evidence="1">
    <location>
        <begin position="1"/>
        <end position="22"/>
    </location>
</feature>
<dbReference type="AlphaFoldDB" id="D8U007"/>
<evidence type="ECO:0000256" key="1">
    <source>
        <dbReference type="SAM" id="MobiDB-lite"/>
    </source>
</evidence>
<organism evidence="3">
    <name type="scientific">Volvox carteri f. nagariensis</name>
    <dbReference type="NCBI Taxonomy" id="3068"/>
    <lineage>
        <taxon>Eukaryota</taxon>
        <taxon>Viridiplantae</taxon>
        <taxon>Chlorophyta</taxon>
        <taxon>core chlorophytes</taxon>
        <taxon>Chlorophyceae</taxon>
        <taxon>CS clade</taxon>
        <taxon>Chlamydomonadales</taxon>
        <taxon>Volvocaceae</taxon>
        <taxon>Volvox</taxon>
    </lineage>
</organism>
<accession>D8U007</accession>
<evidence type="ECO:0000313" key="3">
    <source>
        <dbReference type="Proteomes" id="UP000001058"/>
    </source>
</evidence>
<name>D8U007_VOLCA</name>
<dbReference type="InParanoid" id="D8U007"/>
<keyword evidence="3" id="KW-1185">Reference proteome</keyword>